<dbReference type="NCBIfam" id="NF047422">
    <property type="entry name" value="YfmF_fam"/>
    <property type="match status" value="1"/>
</dbReference>
<evidence type="ECO:0000313" key="3">
    <source>
        <dbReference type="Proteomes" id="UP000002064"/>
    </source>
</evidence>
<proteinExistence type="predicted"/>
<dbReference type="InterPro" id="IPR007863">
    <property type="entry name" value="Peptidase_M16_C"/>
</dbReference>
<dbReference type="SUPFAM" id="SSF63411">
    <property type="entry name" value="LuxS/MPP-like metallohydrolase"/>
    <property type="match status" value="2"/>
</dbReference>
<sequence length="427" mass="49538">MELIERQLNNEINLYIDTTGKFKTVTINLYIHNQLGEEATKYALLPAVLKRGTSSIKTYKEMVKFLENLYGTTMAVSVYKKGERHLQQYRLELPQEEYIQENILEKGVKFLKDLIFNPFIEGNAFNKEYVIQEKEIHKNLIDSRINDKTRYAVDRCYEEMCKGEPFAIFELGRSEDLNFIDEVNLYHYYQNCINTLPIDIYVVGDVEPKYVEEVFAKYFSFKREQILNIPSPNVHKEVREIKYVTENLEVTQGKLTLGFRTNVAANSEEYFPLLVYSGILGGGPFSKLFMNVREKASLAYYAYSKLERFKGLMVVSCGIEIENYNKALDIILKQLKEIEEGNISDYELDSTIKALKTSLKAMKDNATSKSDYYLSQKIAGMNLKIEEFIEKVEKVTKEEVVEVAKKVKLDTVYFMTGKKEDKYAAIV</sequence>
<dbReference type="InterPro" id="IPR050361">
    <property type="entry name" value="MPP/UQCRC_Complex"/>
</dbReference>
<dbReference type="Pfam" id="PF05193">
    <property type="entry name" value="Peptidase_M16_C"/>
    <property type="match status" value="1"/>
</dbReference>
<accession>A0ABM5LQZ8</accession>
<keyword evidence="3" id="KW-1185">Reference proteome</keyword>
<evidence type="ECO:0000259" key="1">
    <source>
        <dbReference type="Pfam" id="PF05193"/>
    </source>
</evidence>
<feature type="domain" description="Peptidase M16 C-terminal" evidence="1">
    <location>
        <begin position="185"/>
        <end position="355"/>
    </location>
</feature>
<dbReference type="EMBL" id="CP002032">
    <property type="protein sequence ID" value="ADH61195.1"/>
    <property type="molecule type" value="Genomic_DNA"/>
</dbReference>
<dbReference type="RefSeq" id="WP_013150485.1">
    <property type="nucleotide sequence ID" value="NC_014209.1"/>
</dbReference>
<dbReference type="Proteomes" id="UP000002064">
    <property type="component" value="Chromosome"/>
</dbReference>
<dbReference type="PANTHER" id="PTHR11851:SF186">
    <property type="entry name" value="INACTIVE METALLOPROTEASE YMFF-RELATED"/>
    <property type="match status" value="1"/>
</dbReference>
<name>A0ABM5LQZ8_THEM3</name>
<reference evidence="2 3" key="1">
    <citation type="submission" date="2010-05" db="EMBL/GenBank/DDBJ databases">
        <title>Complete sequence of Thermoanaerobacter mathranii subsp. mathranii mathranii str. A3.</title>
        <authorList>
            <consortium name="US DOE Joint Genome Institute"/>
            <person name="Lucas S."/>
            <person name="Copeland A."/>
            <person name="Lapidus A."/>
            <person name="Cheng J.-F."/>
            <person name="Bruce D."/>
            <person name="Goodwin L."/>
            <person name="Pitluck S."/>
            <person name="Held B."/>
            <person name="Detter J.C."/>
            <person name="Han C."/>
            <person name="Tapia R."/>
            <person name="Land M."/>
            <person name="Hauser L."/>
            <person name="Kyrpides N."/>
            <person name="Mikhailova N."/>
            <person name="Zhou J."/>
            <person name="Hemme C."/>
            <person name="Woyke T."/>
        </authorList>
    </citation>
    <scope>NUCLEOTIDE SEQUENCE [LARGE SCALE GENOMIC DNA]</scope>
    <source>
        <strain evidence="2 3">A3</strain>
    </source>
</reference>
<gene>
    <name evidence="2" type="ordered locus">Tmath_1484</name>
</gene>
<organism evidence="2 3">
    <name type="scientific">Thermoanaerobacter mathranii subsp. mathranii (strain DSM 11426 / CCUG 53645 / CIP 108742 / A3)</name>
    <dbReference type="NCBI Taxonomy" id="583358"/>
    <lineage>
        <taxon>Bacteria</taxon>
        <taxon>Bacillati</taxon>
        <taxon>Bacillota</taxon>
        <taxon>Clostridia</taxon>
        <taxon>Thermoanaerobacterales</taxon>
        <taxon>Thermoanaerobacteraceae</taxon>
        <taxon>Thermoanaerobacter</taxon>
    </lineage>
</organism>
<protein>
    <submittedName>
        <fullName evidence="2">Peptidase M16 domain protein</fullName>
    </submittedName>
</protein>
<dbReference type="PANTHER" id="PTHR11851">
    <property type="entry name" value="METALLOPROTEASE"/>
    <property type="match status" value="1"/>
</dbReference>
<dbReference type="Gene3D" id="3.30.830.10">
    <property type="entry name" value="Metalloenzyme, LuxS/M16 peptidase-like"/>
    <property type="match status" value="2"/>
</dbReference>
<dbReference type="InterPro" id="IPR011249">
    <property type="entry name" value="Metalloenz_LuxS/M16"/>
</dbReference>
<evidence type="ECO:0000313" key="2">
    <source>
        <dbReference type="EMBL" id="ADH61195.1"/>
    </source>
</evidence>